<dbReference type="AlphaFoldDB" id="A0A6G1H6J5"/>
<dbReference type="Proteomes" id="UP000800041">
    <property type="component" value="Unassembled WGS sequence"/>
</dbReference>
<keyword evidence="2" id="KW-0560">Oxidoreductase</keyword>
<evidence type="ECO:0000256" key="2">
    <source>
        <dbReference type="ARBA" id="ARBA00023002"/>
    </source>
</evidence>
<comment type="similarity">
    <text evidence="1">Belongs to the short-chain dehydrogenases/reductases (SDR) family.</text>
</comment>
<dbReference type="SUPFAM" id="SSF51735">
    <property type="entry name" value="NAD(P)-binding Rossmann-fold domains"/>
    <property type="match status" value="1"/>
</dbReference>
<organism evidence="4 5">
    <name type="scientific">Aulographum hederae CBS 113979</name>
    <dbReference type="NCBI Taxonomy" id="1176131"/>
    <lineage>
        <taxon>Eukaryota</taxon>
        <taxon>Fungi</taxon>
        <taxon>Dikarya</taxon>
        <taxon>Ascomycota</taxon>
        <taxon>Pezizomycotina</taxon>
        <taxon>Dothideomycetes</taxon>
        <taxon>Pleosporomycetidae</taxon>
        <taxon>Aulographales</taxon>
        <taxon>Aulographaceae</taxon>
    </lineage>
</organism>
<evidence type="ECO:0000256" key="3">
    <source>
        <dbReference type="SAM" id="MobiDB-lite"/>
    </source>
</evidence>
<accession>A0A6G1H6J5</accession>
<dbReference type="InterPro" id="IPR002347">
    <property type="entry name" value="SDR_fam"/>
</dbReference>
<evidence type="ECO:0000313" key="4">
    <source>
        <dbReference type="EMBL" id="KAF1988640.1"/>
    </source>
</evidence>
<dbReference type="GO" id="GO:0016491">
    <property type="term" value="F:oxidoreductase activity"/>
    <property type="evidence" value="ECO:0007669"/>
    <property type="project" value="UniProtKB-KW"/>
</dbReference>
<evidence type="ECO:0000313" key="5">
    <source>
        <dbReference type="Proteomes" id="UP000800041"/>
    </source>
</evidence>
<keyword evidence="5" id="KW-1185">Reference proteome</keyword>
<dbReference type="Gene3D" id="3.40.50.720">
    <property type="entry name" value="NAD(P)-binding Rossmann-like Domain"/>
    <property type="match status" value="1"/>
</dbReference>
<name>A0A6G1H6J5_9PEZI</name>
<dbReference type="PANTHER" id="PTHR24320">
    <property type="entry name" value="RETINOL DEHYDROGENASE"/>
    <property type="match status" value="1"/>
</dbReference>
<dbReference type="PRINTS" id="PR00081">
    <property type="entry name" value="GDHRDH"/>
</dbReference>
<dbReference type="InterPro" id="IPR036291">
    <property type="entry name" value="NAD(P)-bd_dom_sf"/>
</dbReference>
<dbReference type="EMBL" id="ML977148">
    <property type="protein sequence ID" value="KAF1988640.1"/>
    <property type="molecule type" value="Genomic_DNA"/>
</dbReference>
<evidence type="ECO:0000256" key="1">
    <source>
        <dbReference type="ARBA" id="ARBA00006484"/>
    </source>
</evidence>
<proteinExistence type="inferred from homology"/>
<gene>
    <name evidence="4" type="ORF">K402DRAFT_419456</name>
</gene>
<sequence>MPSDQFSPYKDTFVNTNGPGDQRPTALQVVKDNDCIGQWSGKVVLITGATSGIGLETARAIHATGADLFITARNTDKAQEVIEDIQSTSGGKRKIETLEVHMESLESVKNAANEFLAKSKQLNVLINNAGVMATPETKSEDGFELQFAVNQLAHYTMTSLLLPTLVSSSTPGFKSRVVHVASSSHRYRTFHWDNFNFTGEYDPFLAYGSSKTAQIWTSNYVDRKFGPRGVHSLAIHPGGIWTNLLAHAGEEQIKQWKSNVELSRCMQSAEQGASTTVWAAVGRVWEGKGGKYLADCSITSPTENLTDALNSGYAPWVYDEEAEGRMWNLCAELTGVMTD</sequence>
<protein>
    <submittedName>
        <fullName evidence="4">Putative short-chain dehydrogenase</fullName>
    </submittedName>
</protein>
<dbReference type="Pfam" id="PF00106">
    <property type="entry name" value="adh_short"/>
    <property type="match status" value="1"/>
</dbReference>
<feature type="region of interest" description="Disordered" evidence="3">
    <location>
        <begin position="1"/>
        <end position="23"/>
    </location>
</feature>
<dbReference type="OrthoDB" id="191139at2759"/>
<dbReference type="PANTHER" id="PTHR24320:SF272">
    <property type="entry name" value="NAD(P)-BINDING ROSSMANN-FOLD SUPERFAMILY PROTEIN"/>
    <property type="match status" value="1"/>
</dbReference>
<reference evidence="4" key="1">
    <citation type="journal article" date="2020" name="Stud. Mycol.">
        <title>101 Dothideomycetes genomes: a test case for predicting lifestyles and emergence of pathogens.</title>
        <authorList>
            <person name="Haridas S."/>
            <person name="Albert R."/>
            <person name="Binder M."/>
            <person name="Bloem J."/>
            <person name="Labutti K."/>
            <person name="Salamov A."/>
            <person name="Andreopoulos B."/>
            <person name="Baker S."/>
            <person name="Barry K."/>
            <person name="Bills G."/>
            <person name="Bluhm B."/>
            <person name="Cannon C."/>
            <person name="Castanera R."/>
            <person name="Culley D."/>
            <person name="Daum C."/>
            <person name="Ezra D."/>
            <person name="Gonzalez J."/>
            <person name="Henrissat B."/>
            <person name="Kuo A."/>
            <person name="Liang C."/>
            <person name="Lipzen A."/>
            <person name="Lutzoni F."/>
            <person name="Magnuson J."/>
            <person name="Mondo S."/>
            <person name="Nolan M."/>
            <person name="Ohm R."/>
            <person name="Pangilinan J."/>
            <person name="Park H.-J."/>
            <person name="Ramirez L."/>
            <person name="Alfaro M."/>
            <person name="Sun H."/>
            <person name="Tritt A."/>
            <person name="Yoshinaga Y."/>
            <person name="Zwiers L.-H."/>
            <person name="Turgeon B."/>
            <person name="Goodwin S."/>
            <person name="Spatafora J."/>
            <person name="Crous P."/>
            <person name="Grigoriev I."/>
        </authorList>
    </citation>
    <scope>NUCLEOTIDE SEQUENCE</scope>
    <source>
        <strain evidence="4">CBS 113979</strain>
    </source>
</reference>